<dbReference type="Gene3D" id="3.40.50.300">
    <property type="entry name" value="P-loop containing nucleotide triphosphate hydrolases"/>
    <property type="match status" value="1"/>
</dbReference>
<sequence length="504" mass="55172">MTAITIFNGRFCDARPVAERVAEITGYHLVDDQEIIADAARLSGLNRAFFTGMFSAEAGVFGMSGPDRHRVVSWLRHAMARKLANDKNLVFWGYTALLAPRDCGNILGVCLVNETNDRLWTACRDGEHTEPEARELMAAADRVCGEWVVGVTECNDPWSKTLYDMIVPVGALGVRQSAYLIVEQLANAVVRDSAAARARVQDFRLAAEVQAELARHGHDVAASARAGVLTLSLESHDATLRNGTRSLFEEVSEFKGVRGVEIGTGQRYNPNDVFLRATLVRPCRDAAAVEDTECPSASAEDIALAEAIREQFPYDAWGVSVFVKDGFVSLTVNDHGKLLDRMARRVCDLAMTIDGVSGVEFGIGREYHQGAACARIRRKRCLAALADDRRKFVPTLSPRLRQGGEMGSFALYDGKSAFYTMDEHEPEVVVLDMPGADGADVLRRFKRDHPETEVLVLSGRGAEQDYEACMNLGAFACLKKPVNTAALSETIRAACEKSRSCSCP</sequence>
<protein>
    <submittedName>
        <fullName evidence="5">Response regulator</fullName>
    </submittedName>
</protein>
<dbReference type="InterPro" id="IPR001789">
    <property type="entry name" value="Sig_transdc_resp-reg_receiver"/>
</dbReference>
<organism evidence="5 6">
    <name type="scientific">Pseudodesulfovibrio karagichevae</name>
    <dbReference type="NCBI Taxonomy" id="3239305"/>
    <lineage>
        <taxon>Bacteria</taxon>
        <taxon>Pseudomonadati</taxon>
        <taxon>Thermodesulfobacteriota</taxon>
        <taxon>Desulfovibrionia</taxon>
        <taxon>Desulfovibrionales</taxon>
        <taxon>Desulfovibrionaceae</taxon>
    </lineage>
</organism>
<dbReference type="CDD" id="cd00156">
    <property type="entry name" value="REC"/>
    <property type="match status" value="1"/>
</dbReference>
<comment type="caution">
    <text evidence="5">The sequence shown here is derived from an EMBL/GenBank/DDBJ whole genome shotgun (WGS) entry which is preliminary data.</text>
</comment>
<dbReference type="Pfam" id="PF00072">
    <property type="entry name" value="Response_reg"/>
    <property type="match status" value="1"/>
</dbReference>
<evidence type="ECO:0000313" key="5">
    <source>
        <dbReference type="EMBL" id="MEZ7195699.1"/>
    </source>
</evidence>
<evidence type="ECO:0000256" key="3">
    <source>
        <dbReference type="PROSITE-ProRule" id="PRU00169"/>
    </source>
</evidence>
<evidence type="ECO:0000256" key="1">
    <source>
        <dbReference type="ARBA" id="ARBA00022553"/>
    </source>
</evidence>
<proteinExistence type="predicted"/>
<dbReference type="SUPFAM" id="SSF52172">
    <property type="entry name" value="CheY-like"/>
    <property type="match status" value="1"/>
</dbReference>
<evidence type="ECO:0000256" key="2">
    <source>
        <dbReference type="ARBA" id="ARBA00023012"/>
    </source>
</evidence>
<reference evidence="5 6" key="1">
    <citation type="submission" date="2024-08" db="EMBL/GenBank/DDBJ databases">
        <title>Sulfate-reducing bacteria isolated from formation water of the oil field in Kazakhstan and description of Pseudodesulfovibrio sp.</title>
        <authorList>
            <person name="Bidzhieva S.K."/>
            <person name="Tourova T.P."/>
            <person name="Grouzdev D.S."/>
            <person name="Beletsky A.V."/>
            <person name="Sokolova D.S."/>
            <person name="Samigullina S.R."/>
            <person name="Poltaraus A.B."/>
            <person name="Avtukh A.N."/>
            <person name="Tereshina V.M."/>
            <person name="Zhaparov N.S."/>
            <person name="Mardanov A.V."/>
            <person name="Nazina T.N."/>
        </authorList>
    </citation>
    <scope>NUCLEOTIDE SEQUENCE [LARGE SCALE GENOMIC DNA]</scope>
    <source>
        <strain evidence="5 6">9FUS</strain>
    </source>
</reference>
<keyword evidence="1 3" id="KW-0597">Phosphoprotein</keyword>
<gene>
    <name evidence="5" type="ORF">AB6M95_02985</name>
</gene>
<feature type="domain" description="Response regulatory" evidence="4">
    <location>
        <begin position="382"/>
        <end position="495"/>
    </location>
</feature>
<feature type="modified residue" description="4-aspartylphosphate" evidence="3">
    <location>
        <position position="432"/>
    </location>
</feature>
<dbReference type="EMBL" id="JBGLYH010000004">
    <property type="protein sequence ID" value="MEZ7195699.1"/>
    <property type="molecule type" value="Genomic_DNA"/>
</dbReference>
<dbReference type="Pfam" id="PF13189">
    <property type="entry name" value="Cytidylate_kin2"/>
    <property type="match status" value="1"/>
</dbReference>
<dbReference type="InterPro" id="IPR011006">
    <property type="entry name" value="CheY-like_superfamily"/>
</dbReference>
<evidence type="ECO:0000259" key="4">
    <source>
        <dbReference type="PROSITE" id="PS50110"/>
    </source>
</evidence>
<dbReference type="PANTHER" id="PTHR44591">
    <property type="entry name" value="STRESS RESPONSE REGULATOR PROTEIN 1"/>
    <property type="match status" value="1"/>
</dbReference>
<dbReference type="SMART" id="SM00448">
    <property type="entry name" value="REC"/>
    <property type="match status" value="1"/>
</dbReference>
<dbReference type="RefSeq" id="WP_371385245.1">
    <property type="nucleotide sequence ID" value="NZ_JBGLYH010000004.1"/>
</dbReference>
<dbReference type="InterPro" id="IPR027417">
    <property type="entry name" value="P-loop_NTPase"/>
</dbReference>
<keyword evidence="2" id="KW-0902">Two-component regulatory system</keyword>
<dbReference type="Gene3D" id="3.40.50.2300">
    <property type="match status" value="1"/>
</dbReference>
<dbReference type="PANTHER" id="PTHR44591:SF14">
    <property type="entry name" value="PROTEIN PILG"/>
    <property type="match status" value="1"/>
</dbReference>
<accession>A0ABV4JY98</accession>
<dbReference type="InterPro" id="IPR050595">
    <property type="entry name" value="Bact_response_regulator"/>
</dbReference>
<keyword evidence="6" id="KW-1185">Reference proteome</keyword>
<name>A0ABV4JY98_9BACT</name>
<evidence type="ECO:0000313" key="6">
    <source>
        <dbReference type="Proteomes" id="UP001568698"/>
    </source>
</evidence>
<dbReference type="Proteomes" id="UP001568698">
    <property type="component" value="Unassembled WGS sequence"/>
</dbReference>
<dbReference type="PROSITE" id="PS50110">
    <property type="entry name" value="RESPONSE_REGULATORY"/>
    <property type="match status" value="1"/>
</dbReference>